<accession>A0ACA6AVM1</accession>
<evidence type="ECO:0000313" key="1">
    <source>
        <dbReference type="EMBL" id="AAZ68421.1"/>
    </source>
</evidence>
<proteinExistence type="predicted"/>
<organism evidence="1 2">
    <name type="scientific">Ehrlichia canis (strain Jake)</name>
    <dbReference type="NCBI Taxonomy" id="269484"/>
    <lineage>
        <taxon>Bacteria</taxon>
        <taxon>Pseudomonadati</taxon>
        <taxon>Pseudomonadota</taxon>
        <taxon>Alphaproteobacteria</taxon>
        <taxon>Rickettsiales</taxon>
        <taxon>Anaplasmataceae</taxon>
        <taxon>Ehrlichia</taxon>
    </lineage>
</organism>
<name>A0ACA6AVM1_EHRCJ</name>
<dbReference type="EMBL" id="CP000107">
    <property type="protein sequence ID" value="AAZ68421.1"/>
    <property type="molecule type" value="Genomic_DNA"/>
</dbReference>
<dbReference type="Proteomes" id="UP000000435">
    <property type="component" value="Chromosome"/>
</dbReference>
<sequence>MLLPHKLKVKAIYHHIDRSDNIKELLYTYKKLIKIKKYLYKTKKIYKKINIISIKKKLCKEHKKNNLSIYIKKEIKKEIKTLLMSTIAHEMDPIQRPGQTVDSNIRGARKFGRSHKVKKKTRNKSKSKTIFLKLLNFLFNLIVPMPSCVLSADLIIKNCIIKNLPYIIHKKNHKNSKDNNNKPNKTTIDKPLKHISISQHTDKYYSIAS</sequence>
<keyword evidence="2" id="KW-1185">Reference proteome</keyword>
<protein>
    <submittedName>
        <fullName evidence="1">Uncharacterized protein</fullName>
    </submittedName>
</protein>
<reference evidence="2" key="1">
    <citation type="journal article" date="2006" name="J. Bacteriol.">
        <title>The genome of the obligately intracellular bacterium Ehrlichia canis reveals themes of complex membrane structure and immune evasion strategies.</title>
        <authorList>
            <person name="Mavromatis K."/>
            <person name="Doyle C.K."/>
            <person name="Lykidis A."/>
            <person name="Ivanova N."/>
            <person name="Francino M.P."/>
            <person name="Chain P."/>
            <person name="Shin M."/>
            <person name="Malfatti S."/>
            <person name="Larimer F."/>
            <person name="Copeland A."/>
            <person name="Detter J.C."/>
            <person name="Land M."/>
            <person name="Richardson P.M."/>
            <person name="Yu X.J."/>
            <person name="Walker D.H."/>
            <person name="McBride J.W."/>
            <person name="Kyrpides N.C."/>
        </authorList>
    </citation>
    <scope>NUCLEOTIDE SEQUENCE [LARGE SCALE GENOMIC DNA]</scope>
    <source>
        <strain evidence="2">Jake</strain>
    </source>
</reference>
<gene>
    <name evidence="1" type="ordered locus">Ecaj_0378</name>
</gene>
<evidence type="ECO:0000313" key="2">
    <source>
        <dbReference type="Proteomes" id="UP000000435"/>
    </source>
</evidence>